<organism evidence="1 2">
    <name type="scientific">Laticauda laticaudata</name>
    <name type="common">Blue-ringed sea krait</name>
    <name type="synonym">Blue-lipped sea krait</name>
    <dbReference type="NCBI Taxonomy" id="8630"/>
    <lineage>
        <taxon>Eukaryota</taxon>
        <taxon>Metazoa</taxon>
        <taxon>Chordata</taxon>
        <taxon>Craniata</taxon>
        <taxon>Vertebrata</taxon>
        <taxon>Euteleostomi</taxon>
        <taxon>Lepidosauria</taxon>
        <taxon>Squamata</taxon>
        <taxon>Bifurcata</taxon>
        <taxon>Unidentata</taxon>
        <taxon>Episquamata</taxon>
        <taxon>Toxicofera</taxon>
        <taxon>Serpentes</taxon>
        <taxon>Colubroidea</taxon>
        <taxon>Elapidae</taxon>
        <taxon>Laticaudinae</taxon>
        <taxon>Laticauda</taxon>
    </lineage>
</organism>
<dbReference type="InterPro" id="IPR051244">
    <property type="entry name" value="TCAF"/>
</dbReference>
<dbReference type="Proteomes" id="UP000694406">
    <property type="component" value="Unplaced"/>
</dbReference>
<accession>A0A8C5SGW0</accession>
<protein>
    <submittedName>
        <fullName evidence="1">Uncharacterized protein</fullName>
    </submittedName>
</protein>
<dbReference type="AlphaFoldDB" id="A0A8C5SGW0"/>
<evidence type="ECO:0000313" key="2">
    <source>
        <dbReference type="Proteomes" id="UP000694406"/>
    </source>
</evidence>
<sequence length="103" mass="11428">MKTFLLNAISWLSAGKERMVGIGDSLQELYSMLNQAEIPCELTNFKEGLGIYCCMAYDAKEMESIHEFVSEGGGLLIGGQITPCLLPLPMYFVPFLSIFVHLC</sequence>
<dbReference type="GO" id="GO:0044325">
    <property type="term" value="F:transmembrane transporter binding"/>
    <property type="evidence" value="ECO:0007669"/>
    <property type="project" value="TreeGrafter"/>
</dbReference>
<dbReference type="GeneTree" id="ENSGT01030000235651"/>
<dbReference type="GO" id="GO:0090314">
    <property type="term" value="P:positive regulation of protein targeting to membrane"/>
    <property type="evidence" value="ECO:0007669"/>
    <property type="project" value="TreeGrafter"/>
</dbReference>
<dbReference type="PANTHER" id="PTHR15730">
    <property type="entry name" value="EXPERIMENTAL AUTOIMMUNE PROSTATITIS ANTIGEN 2-RELATED"/>
    <property type="match status" value="1"/>
</dbReference>
<name>A0A8C5SGW0_LATLA</name>
<keyword evidence="2" id="KW-1185">Reference proteome</keyword>
<dbReference type="PANTHER" id="PTHR15730:SF5">
    <property type="entry name" value="SI:CH211-210B2.2-RELATED"/>
    <property type="match status" value="1"/>
</dbReference>
<reference evidence="1" key="1">
    <citation type="submission" date="2025-08" db="UniProtKB">
        <authorList>
            <consortium name="Ensembl"/>
        </authorList>
    </citation>
    <scope>IDENTIFICATION</scope>
</reference>
<proteinExistence type="predicted"/>
<reference evidence="1" key="2">
    <citation type="submission" date="2025-09" db="UniProtKB">
        <authorList>
            <consortium name="Ensembl"/>
        </authorList>
    </citation>
    <scope>IDENTIFICATION</scope>
</reference>
<dbReference type="Ensembl" id="ENSLLTT00000018029.1">
    <property type="protein sequence ID" value="ENSLLTP00000017383.1"/>
    <property type="gene ID" value="ENSLLTG00000013200.1"/>
</dbReference>
<dbReference type="GO" id="GO:0005886">
    <property type="term" value="C:plasma membrane"/>
    <property type="evidence" value="ECO:0007669"/>
    <property type="project" value="TreeGrafter"/>
</dbReference>
<evidence type="ECO:0000313" key="1">
    <source>
        <dbReference type="Ensembl" id="ENSLLTP00000017383.1"/>
    </source>
</evidence>